<evidence type="ECO:0000313" key="2">
    <source>
        <dbReference type="EMBL" id="MDT8904080.1"/>
    </source>
</evidence>
<reference evidence="2 3" key="1">
    <citation type="submission" date="2023-07" db="EMBL/GenBank/DDBJ databases">
        <title>The novel representative of Negativicutes class, Anaeroselena agilis gen. nov. sp. nov.</title>
        <authorList>
            <person name="Prokofeva M.I."/>
            <person name="Elcheninov A.G."/>
            <person name="Klyukina A."/>
            <person name="Kublanov I.V."/>
            <person name="Frolov E.N."/>
            <person name="Podosokorskaya O.A."/>
        </authorList>
    </citation>
    <scope>NUCLEOTIDE SEQUENCE [LARGE SCALE GENOMIC DNA]</scope>
    <source>
        <strain evidence="2 3">4137-cl</strain>
    </source>
</reference>
<keyword evidence="1" id="KW-0732">Signal</keyword>
<gene>
    <name evidence="2" type="ORF">Q4T40_22830</name>
</gene>
<dbReference type="InterPro" id="IPR052022">
    <property type="entry name" value="26kDa_periplasmic_antigen"/>
</dbReference>
<organism evidence="2 3">
    <name type="scientific">Anaeroselena agilis</name>
    <dbReference type="NCBI Taxonomy" id="3063788"/>
    <lineage>
        <taxon>Bacteria</taxon>
        <taxon>Bacillati</taxon>
        <taxon>Bacillota</taxon>
        <taxon>Negativicutes</taxon>
        <taxon>Acetonemataceae</taxon>
        <taxon>Anaeroselena</taxon>
    </lineage>
</organism>
<comment type="caution">
    <text evidence="2">The sequence shown here is derived from an EMBL/GenBank/DDBJ whole genome shotgun (WGS) entry which is preliminary data.</text>
</comment>
<dbReference type="InterPro" id="IPR007497">
    <property type="entry name" value="SIMPL/DUF541"/>
</dbReference>
<keyword evidence="3" id="KW-1185">Reference proteome</keyword>
<accession>A0ABU3P4V9</accession>
<evidence type="ECO:0000313" key="3">
    <source>
        <dbReference type="Proteomes" id="UP001254848"/>
    </source>
</evidence>
<dbReference type="PANTHER" id="PTHR34387:SF2">
    <property type="entry name" value="SLR1258 PROTEIN"/>
    <property type="match status" value="1"/>
</dbReference>
<name>A0ABU3P4V9_9FIRM</name>
<proteinExistence type="predicted"/>
<sequence>MLKRSLVVFTVLSLLAACLAGPALAAPADGARTITVTGHAEAAVTPDIAFVTAGIVTTGADAESARADNDRTMRRIIDALAAQGTDKGNIATSQFSLQPIYRNDGKDGAPGTISGYRLQNSVTVKVEDLAKIGPVIDAAFAAGANQFQGLRFAVRDDDRLHDELLRKAVLDGRHKASVMADALGVALGQPLSVSEGGRYMPVQFDAVRSYKAAGTPIEAGTMTVSVDVNLVFGM</sequence>
<dbReference type="Gene3D" id="3.30.70.2970">
    <property type="entry name" value="Protein of unknown function (DUF541), domain 2"/>
    <property type="match status" value="1"/>
</dbReference>
<evidence type="ECO:0000256" key="1">
    <source>
        <dbReference type="SAM" id="SignalP"/>
    </source>
</evidence>
<feature type="signal peptide" evidence="1">
    <location>
        <begin position="1"/>
        <end position="25"/>
    </location>
</feature>
<dbReference type="RefSeq" id="WP_413782641.1">
    <property type="nucleotide sequence ID" value="NZ_JAUOZS010000002.1"/>
</dbReference>
<dbReference type="PANTHER" id="PTHR34387">
    <property type="entry name" value="SLR1258 PROTEIN"/>
    <property type="match status" value="1"/>
</dbReference>
<feature type="chain" id="PRO_5046865495" evidence="1">
    <location>
        <begin position="26"/>
        <end position="234"/>
    </location>
</feature>
<protein>
    <submittedName>
        <fullName evidence="2">SIMPL domain-containing protein</fullName>
    </submittedName>
</protein>
<dbReference type="Proteomes" id="UP001254848">
    <property type="component" value="Unassembled WGS sequence"/>
</dbReference>
<dbReference type="PROSITE" id="PS51257">
    <property type="entry name" value="PROKAR_LIPOPROTEIN"/>
    <property type="match status" value="1"/>
</dbReference>
<dbReference type="Pfam" id="PF04402">
    <property type="entry name" value="SIMPL"/>
    <property type="match status" value="1"/>
</dbReference>
<dbReference type="EMBL" id="JAUOZS010000002">
    <property type="protein sequence ID" value="MDT8904080.1"/>
    <property type="molecule type" value="Genomic_DNA"/>
</dbReference>
<dbReference type="Gene3D" id="3.30.110.170">
    <property type="entry name" value="Protein of unknown function (DUF541), domain 1"/>
    <property type="match status" value="1"/>
</dbReference>